<name>X1TGL3_9ZZZZ</name>
<sequence length="30" mass="3617">GMFGKYRRYLEIIENAWGILLKNLKLFWSG</sequence>
<reference evidence="1" key="1">
    <citation type="journal article" date="2014" name="Front. Microbiol.">
        <title>High frequency of phylogenetically diverse reductive dehalogenase-homologous genes in deep subseafloor sedimentary metagenomes.</title>
        <authorList>
            <person name="Kawai M."/>
            <person name="Futagami T."/>
            <person name="Toyoda A."/>
            <person name="Takaki Y."/>
            <person name="Nishi S."/>
            <person name="Hori S."/>
            <person name="Arai W."/>
            <person name="Tsubouchi T."/>
            <person name="Morono Y."/>
            <person name="Uchiyama I."/>
            <person name="Ito T."/>
            <person name="Fujiyama A."/>
            <person name="Inagaki F."/>
            <person name="Takami H."/>
        </authorList>
    </citation>
    <scope>NUCLEOTIDE SEQUENCE</scope>
    <source>
        <strain evidence="1">Expedition CK06-06</strain>
    </source>
</reference>
<dbReference type="AlphaFoldDB" id="X1TGL3"/>
<evidence type="ECO:0000313" key="1">
    <source>
        <dbReference type="EMBL" id="GAI86730.1"/>
    </source>
</evidence>
<organism evidence="1">
    <name type="scientific">marine sediment metagenome</name>
    <dbReference type="NCBI Taxonomy" id="412755"/>
    <lineage>
        <taxon>unclassified sequences</taxon>
        <taxon>metagenomes</taxon>
        <taxon>ecological metagenomes</taxon>
    </lineage>
</organism>
<proteinExistence type="predicted"/>
<accession>X1TGL3</accession>
<comment type="caution">
    <text evidence="1">The sequence shown here is derived from an EMBL/GenBank/DDBJ whole genome shotgun (WGS) entry which is preliminary data.</text>
</comment>
<dbReference type="EMBL" id="BARW01010043">
    <property type="protein sequence ID" value="GAI86730.1"/>
    <property type="molecule type" value="Genomic_DNA"/>
</dbReference>
<feature type="non-terminal residue" evidence="1">
    <location>
        <position position="1"/>
    </location>
</feature>
<protein>
    <submittedName>
        <fullName evidence="1">Uncharacterized protein</fullName>
    </submittedName>
</protein>
<gene>
    <name evidence="1" type="ORF">S12H4_19947</name>
</gene>